<reference evidence="1" key="1">
    <citation type="submission" date="2021-05" db="EMBL/GenBank/DDBJ databases">
        <authorList>
            <person name="Pan Q."/>
            <person name="Jouanno E."/>
            <person name="Zahm M."/>
            <person name="Klopp C."/>
            <person name="Cabau C."/>
            <person name="Louis A."/>
            <person name="Berthelot C."/>
            <person name="Parey E."/>
            <person name="Roest Crollius H."/>
            <person name="Montfort J."/>
            <person name="Robinson-Rechavi M."/>
            <person name="Bouchez O."/>
            <person name="Lampietro C."/>
            <person name="Lopez Roques C."/>
            <person name="Donnadieu C."/>
            <person name="Postlethwait J."/>
            <person name="Bobe J."/>
            <person name="Dillon D."/>
            <person name="Chandos A."/>
            <person name="von Hippel F."/>
            <person name="Guiguen Y."/>
        </authorList>
    </citation>
    <scope>NUCLEOTIDE SEQUENCE</scope>
    <source>
        <strain evidence="1">YG-Jan2019</strain>
    </source>
</reference>
<proteinExistence type="predicted"/>
<sequence>MFATDFCQLTLDPNTAHKQLSLSEGIRKVTATRQIQPYPAYPDRFTNYCQVLCREGLSGRCYWEVEWRGNWVHTSVSNKNISRTIDRFGSNNKSWS</sequence>
<evidence type="ECO:0000313" key="2">
    <source>
        <dbReference type="Proteomes" id="UP001157502"/>
    </source>
</evidence>
<dbReference type="Proteomes" id="UP001157502">
    <property type="component" value="Chromosome 14"/>
</dbReference>
<accession>A0ACC2GFJ9</accession>
<protein>
    <submittedName>
        <fullName evidence="1">Uncharacterized protein</fullName>
    </submittedName>
</protein>
<keyword evidence="2" id="KW-1185">Reference proteome</keyword>
<organism evidence="1 2">
    <name type="scientific">Dallia pectoralis</name>
    <name type="common">Alaska blackfish</name>
    <dbReference type="NCBI Taxonomy" id="75939"/>
    <lineage>
        <taxon>Eukaryota</taxon>
        <taxon>Metazoa</taxon>
        <taxon>Chordata</taxon>
        <taxon>Craniata</taxon>
        <taxon>Vertebrata</taxon>
        <taxon>Euteleostomi</taxon>
        <taxon>Actinopterygii</taxon>
        <taxon>Neopterygii</taxon>
        <taxon>Teleostei</taxon>
        <taxon>Protacanthopterygii</taxon>
        <taxon>Esociformes</taxon>
        <taxon>Umbridae</taxon>
        <taxon>Dallia</taxon>
    </lineage>
</organism>
<gene>
    <name evidence="1" type="ORF">DPEC_G00178030</name>
</gene>
<name>A0ACC2GFJ9_DALPE</name>
<evidence type="ECO:0000313" key="1">
    <source>
        <dbReference type="EMBL" id="KAJ8002258.1"/>
    </source>
</evidence>
<comment type="caution">
    <text evidence="1">The sequence shown here is derived from an EMBL/GenBank/DDBJ whole genome shotgun (WGS) entry which is preliminary data.</text>
</comment>
<dbReference type="EMBL" id="CM055741">
    <property type="protein sequence ID" value="KAJ8002258.1"/>
    <property type="molecule type" value="Genomic_DNA"/>
</dbReference>